<dbReference type="GO" id="GO:0015074">
    <property type="term" value="P:DNA integration"/>
    <property type="evidence" value="ECO:0007669"/>
    <property type="project" value="InterPro"/>
</dbReference>
<dbReference type="OrthoDB" id="6370417at2759"/>
<feature type="domain" description="Integrase catalytic" evidence="1">
    <location>
        <begin position="47"/>
        <end position="182"/>
    </location>
</feature>
<dbReference type="PROSITE" id="PS50994">
    <property type="entry name" value="INTEGRASE"/>
    <property type="match status" value="1"/>
</dbReference>
<proteinExistence type="predicted"/>
<evidence type="ECO:0000259" key="1">
    <source>
        <dbReference type="PROSITE" id="PS50994"/>
    </source>
</evidence>
<dbReference type="InterPro" id="IPR001584">
    <property type="entry name" value="Integrase_cat-core"/>
</dbReference>
<dbReference type="SUPFAM" id="SSF53098">
    <property type="entry name" value="Ribonuclease H-like"/>
    <property type="match status" value="1"/>
</dbReference>
<reference evidence="2 3" key="2">
    <citation type="submission" date="2019-01" db="EMBL/GenBank/DDBJ databases">
        <title>The decoding of complex shrimp genome reveals the adaptation for benthos swimmer, frequently molting mechanism and breeding impact on genome.</title>
        <authorList>
            <person name="Sun Y."/>
            <person name="Gao Y."/>
            <person name="Yu Y."/>
        </authorList>
    </citation>
    <scope>NUCLEOTIDE SEQUENCE [LARGE SCALE GENOMIC DNA]</scope>
    <source>
        <tissue evidence="2">Muscle</tissue>
    </source>
</reference>
<dbReference type="GO" id="GO:0003676">
    <property type="term" value="F:nucleic acid binding"/>
    <property type="evidence" value="ECO:0007669"/>
    <property type="project" value="InterPro"/>
</dbReference>
<dbReference type="PANTHER" id="PTHR47331:SF1">
    <property type="entry name" value="GAG-LIKE PROTEIN"/>
    <property type="match status" value="1"/>
</dbReference>
<keyword evidence="3" id="KW-1185">Reference proteome</keyword>
<dbReference type="InterPro" id="IPR036397">
    <property type="entry name" value="RNaseH_sf"/>
</dbReference>
<name>A0A423T847_PENVA</name>
<dbReference type="PANTHER" id="PTHR47331">
    <property type="entry name" value="PHD-TYPE DOMAIN-CONTAINING PROTEIN"/>
    <property type="match status" value="1"/>
</dbReference>
<dbReference type="Proteomes" id="UP000283509">
    <property type="component" value="Unassembled WGS sequence"/>
</dbReference>
<protein>
    <recommendedName>
        <fullName evidence="1">Integrase catalytic domain-containing protein</fullName>
    </recommendedName>
</protein>
<sequence>MLCIEEVYEAENNIWRLVQKDSFGAEIKILSGSEEAHRWLIYPKTASSNVPPFTHTGTDCFGPFLVKKGRSNLKRYGVIFTCLVTRAIHIEVVESMETDFYINAFRRFIARRGPVTSIRSDNGTNLVGAEKELRKELEKLKHSVIAEVMLLKGVTWQFNPPHASHFGGVWERQIRTIRRVLRGLCHQQVMTDDTLHTLFCEERQKWTTRQRNLKVGDIVLSLDNKLPRGSWPLGRVLEVISDADGHCSLGKSTGVGLVTLQSDFYLHMVFALMQGCRLATCHEMVYLS</sequence>
<reference evidence="2 3" key="1">
    <citation type="submission" date="2018-04" db="EMBL/GenBank/DDBJ databases">
        <authorList>
            <person name="Zhang X."/>
            <person name="Yuan J."/>
            <person name="Li F."/>
            <person name="Xiang J."/>
        </authorList>
    </citation>
    <scope>NUCLEOTIDE SEQUENCE [LARGE SCALE GENOMIC DNA]</scope>
    <source>
        <tissue evidence="2">Muscle</tissue>
    </source>
</reference>
<dbReference type="InterPro" id="IPR040676">
    <property type="entry name" value="DUF5641"/>
</dbReference>
<gene>
    <name evidence="2" type="ORF">C7M84_008994</name>
</gene>
<dbReference type="EMBL" id="QCYY01002126">
    <property type="protein sequence ID" value="ROT72633.1"/>
    <property type="molecule type" value="Genomic_DNA"/>
</dbReference>
<dbReference type="AlphaFoldDB" id="A0A423T847"/>
<evidence type="ECO:0000313" key="2">
    <source>
        <dbReference type="EMBL" id="ROT72633.1"/>
    </source>
</evidence>
<dbReference type="Pfam" id="PF18701">
    <property type="entry name" value="DUF5641"/>
    <property type="match status" value="1"/>
</dbReference>
<comment type="caution">
    <text evidence="2">The sequence shown here is derived from an EMBL/GenBank/DDBJ whole genome shotgun (WGS) entry which is preliminary data.</text>
</comment>
<dbReference type="InterPro" id="IPR012337">
    <property type="entry name" value="RNaseH-like_sf"/>
</dbReference>
<accession>A0A423T847</accession>
<organism evidence="2 3">
    <name type="scientific">Penaeus vannamei</name>
    <name type="common">Whiteleg shrimp</name>
    <name type="synonym">Litopenaeus vannamei</name>
    <dbReference type="NCBI Taxonomy" id="6689"/>
    <lineage>
        <taxon>Eukaryota</taxon>
        <taxon>Metazoa</taxon>
        <taxon>Ecdysozoa</taxon>
        <taxon>Arthropoda</taxon>
        <taxon>Crustacea</taxon>
        <taxon>Multicrustacea</taxon>
        <taxon>Malacostraca</taxon>
        <taxon>Eumalacostraca</taxon>
        <taxon>Eucarida</taxon>
        <taxon>Decapoda</taxon>
        <taxon>Dendrobranchiata</taxon>
        <taxon>Penaeoidea</taxon>
        <taxon>Penaeidae</taxon>
        <taxon>Penaeus</taxon>
    </lineage>
</organism>
<dbReference type="Gene3D" id="3.30.420.10">
    <property type="entry name" value="Ribonuclease H-like superfamily/Ribonuclease H"/>
    <property type="match status" value="1"/>
</dbReference>
<evidence type="ECO:0000313" key="3">
    <source>
        <dbReference type="Proteomes" id="UP000283509"/>
    </source>
</evidence>